<dbReference type="InterPro" id="IPR027417">
    <property type="entry name" value="P-loop_NTPase"/>
</dbReference>
<dbReference type="GO" id="GO:0005829">
    <property type="term" value="C:cytosol"/>
    <property type="evidence" value="ECO:0007669"/>
    <property type="project" value="TreeGrafter"/>
</dbReference>
<dbReference type="SMART" id="SM00382">
    <property type="entry name" value="AAA"/>
    <property type="match status" value="1"/>
</dbReference>
<dbReference type="Gene3D" id="3.40.50.300">
    <property type="entry name" value="P-loop containing nucleotide triphosphate hydrolases"/>
    <property type="match status" value="1"/>
</dbReference>
<dbReference type="Proteomes" id="UP000032336">
    <property type="component" value="Unassembled WGS sequence"/>
</dbReference>
<dbReference type="GO" id="GO:0000725">
    <property type="term" value="P:recombinational repair"/>
    <property type="evidence" value="ECO:0007669"/>
    <property type="project" value="TreeGrafter"/>
</dbReference>
<dbReference type="GeneID" id="78372531"/>
<dbReference type="PANTHER" id="PTHR32472:SF10">
    <property type="entry name" value="DNA REPAIR PROTEIN RADA-LIKE PROTEIN"/>
    <property type="match status" value="1"/>
</dbReference>
<reference evidence="2 3" key="1">
    <citation type="submission" date="2015-01" db="EMBL/GenBank/DDBJ databases">
        <title>Draft genome of the acidophilic iron oxidizer Ferrimicrobium acidiphilum strain T23.</title>
        <authorList>
            <person name="Poehlein A."/>
            <person name="Eisen S."/>
            <person name="Schloemann M."/>
            <person name="Johnson B.D."/>
            <person name="Daniel R."/>
            <person name="Muehling M."/>
        </authorList>
    </citation>
    <scope>NUCLEOTIDE SEQUENCE [LARGE SCALE GENOMIC DNA]</scope>
    <source>
        <strain evidence="2 3">T23</strain>
    </source>
</reference>
<gene>
    <name evidence="2" type="ORF">FEAC_13150</name>
</gene>
<dbReference type="PRINTS" id="PR01874">
    <property type="entry name" value="DNAREPAIRADA"/>
</dbReference>
<dbReference type="InterPro" id="IPR014774">
    <property type="entry name" value="KaiC-like_dom"/>
</dbReference>
<dbReference type="GO" id="GO:0140664">
    <property type="term" value="F:ATP-dependent DNA damage sensor activity"/>
    <property type="evidence" value="ECO:0007669"/>
    <property type="project" value="InterPro"/>
</dbReference>
<dbReference type="EMBL" id="JXUW01000009">
    <property type="protein sequence ID" value="KJE76989.1"/>
    <property type="molecule type" value="Genomic_DNA"/>
</dbReference>
<proteinExistence type="predicted"/>
<dbReference type="SUPFAM" id="SSF54211">
    <property type="entry name" value="Ribosomal protein S5 domain 2-like"/>
    <property type="match status" value="1"/>
</dbReference>
<evidence type="ECO:0000259" key="1">
    <source>
        <dbReference type="PROSITE" id="PS50162"/>
    </source>
</evidence>
<dbReference type="InterPro" id="IPR020568">
    <property type="entry name" value="Ribosomal_Su5_D2-typ_SF"/>
</dbReference>
<dbReference type="GO" id="GO:0003677">
    <property type="term" value="F:DNA binding"/>
    <property type="evidence" value="ECO:0007669"/>
    <property type="project" value="InterPro"/>
</dbReference>
<dbReference type="GO" id="GO:0005524">
    <property type="term" value="F:ATP binding"/>
    <property type="evidence" value="ECO:0007669"/>
    <property type="project" value="InterPro"/>
</dbReference>
<dbReference type="AlphaFoldDB" id="A0A0D8FVK9"/>
<dbReference type="Pfam" id="PF06745">
    <property type="entry name" value="ATPase"/>
    <property type="match status" value="1"/>
</dbReference>
<dbReference type="Gene3D" id="3.30.230.10">
    <property type="match status" value="1"/>
</dbReference>
<dbReference type="STRING" id="1121877.FEAC_13150"/>
<organism evidence="2 3">
    <name type="scientific">Ferrimicrobium acidiphilum DSM 19497</name>
    <dbReference type="NCBI Taxonomy" id="1121877"/>
    <lineage>
        <taxon>Bacteria</taxon>
        <taxon>Bacillati</taxon>
        <taxon>Actinomycetota</taxon>
        <taxon>Acidimicrobiia</taxon>
        <taxon>Acidimicrobiales</taxon>
        <taxon>Acidimicrobiaceae</taxon>
        <taxon>Ferrimicrobium</taxon>
    </lineage>
</organism>
<dbReference type="PANTHER" id="PTHR32472">
    <property type="entry name" value="DNA REPAIR PROTEIN RADA"/>
    <property type="match status" value="1"/>
</dbReference>
<dbReference type="eggNOG" id="COG1066">
    <property type="taxonomic scope" value="Bacteria"/>
</dbReference>
<dbReference type="InterPro" id="IPR014721">
    <property type="entry name" value="Ribsml_uS5_D2-typ_fold_subgr"/>
</dbReference>
<comment type="caution">
    <text evidence="2">The sequence shown here is derived from an EMBL/GenBank/DDBJ whole genome shotgun (WGS) entry which is preliminary data.</text>
</comment>
<name>A0A0D8FVK9_9ACTN</name>
<feature type="domain" description="RecA family profile 1" evidence="1">
    <location>
        <begin position="39"/>
        <end position="179"/>
    </location>
</feature>
<protein>
    <recommendedName>
        <fullName evidence="1">RecA family profile 1 domain-containing protein</fullName>
    </recommendedName>
</protein>
<dbReference type="SUPFAM" id="SSF52540">
    <property type="entry name" value="P-loop containing nucleoside triphosphate hydrolases"/>
    <property type="match status" value="1"/>
</dbReference>
<dbReference type="PROSITE" id="PS50162">
    <property type="entry name" value="RECA_2"/>
    <property type="match status" value="1"/>
</dbReference>
<dbReference type="InterPro" id="IPR003593">
    <property type="entry name" value="AAA+_ATPase"/>
</dbReference>
<dbReference type="InterPro" id="IPR020588">
    <property type="entry name" value="RecA_ATP-bd"/>
</dbReference>
<accession>A0A0D8FVK9</accession>
<dbReference type="RefSeq" id="WP_236684613.1">
    <property type="nucleotide sequence ID" value="NZ_JXUW01000009.1"/>
</dbReference>
<keyword evidence="3" id="KW-1185">Reference proteome</keyword>
<sequence>MGQCSSCGQWGLIAEEVKTSSRGSAYQQPVPLFKVERRRERRLTSGIGGFDDLLGDGFVLGSVVLVSGEPGVGKSSLILGMSAGIMESTPSLYISAEETSLQLAERAERLAGSFDRLLVLATRDSDEALAAIEATEARFVIVDSLQALAIGVTPMKEFVDAVVRLAKLREIVVVVIGQVTKDGDLLGPRYVEHMVDASLMLETTGAPGIRRVMVRKNRFGPSDGVRRFALETHGVRMIEESNRLDDTPEVGRAWAGVRVGRLAQIVEVNALVGPKSKGRLLSRGIETDRVRYLLSVIDKHCDLDLSDREVLVAVPSGGVVVDPRVDLALAIALVSSRRSVPLTRPLVACAEIGLLGELIPDEAIRALTQTLPVAAKEIITPRTRPYLREVLEELGLYKPDRLQVVGL</sequence>
<evidence type="ECO:0000313" key="2">
    <source>
        <dbReference type="EMBL" id="KJE76989.1"/>
    </source>
</evidence>
<evidence type="ECO:0000313" key="3">
    <source>
        <dbReference type="Proteomes" id="UP000032336"/>
    </source>
</evidence>